<dbReference type="Pfam" id="PF14547">
    <property type="entry name" value="Hydrophob_seed"/>
    <property type="match status" value="1"/>
</dbReference>
<dbReference type="Proteomes" id="UP000829196">
    <property type="component" value="Unassembled WGS sequence"/>
</dbReference>
<feature type="domain" description="Bifunctional inhibitor/plant lipid transfer protein/seed storage helical" evidence="3">
    <location>
        <begin position="51"/>
        <end position="133"/>
    </location>
</feature>
<dbReference type="AlphaFoldDB" id="A0A8T3AXZ9"/>
<proteinExistence type="predicted"/>
<dbReference type="InterPro" id="IPR016140">
    <property type="entry name" value="Bifunc_inhib/LTP/seed_store"/>
</dbReference>
<dbReference type="Gene3D" id="1.10.110.10">
    <property type="entry name" value="Plant lipid-transfer and hydrophobic proteins"/>
    <property type="match status" value="1"/>
</dbReference>
<keyword evidence="2" id="KW-0732">Signal</keyword>
<evidence type="ECO:0000313" key="4">
    <source>
        <dbReference type="EMBL" id="KAI0501000.1"/>
    </source>
</evidence>
<evidence type="ECO:0000256" key="2">
    <source>
        <dbReference type="SAM" id="SignalP"/>
    </source>
</evidence>
<gene>
    <name evidence="4" type="ORF">KFK09_019218</name>
</gene>
<dbReference type="EMBL" id="JAGYWB010000013">
    <property type="protein sequence ID" value="KAI0501000.1"/>
    <property type="molecule type" value="Genomic_DNA"/>
</dbReference>
<reference evidence="4" key="1">
    <citation type="journal article" date="2022" name="Front. Genet.">
        <title>Chromosome-Scale Assembly of the Dendrobium nobile Genome Provides Insights Into the Molecular Mechanism of the Biosynthesis of the Medicinal Active Ingredient of Dendrobium.</title>
        <authorList>
            <person name="Xu Q."/>
            <person name="Niu S.-C."/>
            <person name="Li K.-L."/>
            <person name="Zheng P.-J."/>
            <person name="Zhang X.-J."/>
            <person name="Jia Y."/>
            <person name="Liu Y."/>
            <person name="Niu Y.-X."/>
            <person name="Yu L.-H."/>
            <person name="Chen D.-F."/>
            <person name="Zhang G.-Q."/>
        </authorList>
    </citation>
    <scope>NUCLEOTIDE SEQUENCE</scope>
    <source>
        <tissue evidence="4">Leaf</tissue>
    </source>
</reference>
<dbReference type="CDD" id="cd01958">
    <property type="entry name" value="HPS_like"/>
    <property type="match status" value="1"/>
</dbReference>
<organism evidence="4 5">
    <name type="scientific">Dendrobium nobile</name>
    <name type="common">Orchid</name>
    <dbReference type="NCBI Taxonomy" id="94219"/>
    <lineage>
        <taxon>Eukaryota</taxon>
        <taxon>Viridiplantae</taxon>
        <taxon>Streptophyta</taxon>
        <taxon>Embryophyta</taxon>
        <taxon>Tracheophyta</taxon>
        <taxon>Spermatophyta</taxon>
        <taxon>Magnoliopsida</taxon>
        <taxon>Liliopsida</taxon>
        <taxon>Asparagales</taxon>
        <taxon>Orchidaceae</taxon>
        <taxon>Epidendroideae</taxon>
        <taxon>Malaxideae</taxon>
        <taxon>Dendrobiinae</taxon>
        <taxon>Dendrobium</taxon>
    </lineage>
</organism>
<name>A0A8T3AXZ9_DENNO</name>
<dbReference type="InterPro" id="IPR036312">
    <property type="entry name" value="Bifun_inhib/LTP/seed_sf"/>
</dbReference>
<dbReference type="OrthoDB" id="696558at2759"/>
<sequence length="134" mass="13766">MASLNAYPSLLILSVLLCLGALNASSTHLTCPPSPHKPSPKPSPKPRNSSCPRDTVKLGACSDLLGGLLDVTVGQPPKEPCCSLLEGLTDAEAAACLCTAVKAKLLGVNLKVLADLSLLLNYCGKKLPAGFLCA</sequence>
<keyword evidence="5" id="KW-1185">Reference proteome</keyword>
<evidence type="ECO:0000256" key="1">
    <source>
        <dbReference type="SAM" id="MobiDB-lite"/>
    </source>
</evidence>
<evidence type="ECO:0000259" key="3">
    <source>
        <dbReference type="SMART" id="SM00499"/>
    </source>
</evidence>
<feature type="chain" id="PRO_5035814732" description="Bifunctional inhibitor/plant lipid transfer protein/seed storage helical domain-containing protein" evidence="2">
    <location>
        <begin position="25"/>
        <end position="134"/>
    </location>
</feature>
<dbReference type="InterPro" id="IPR027923">
    <property type="entry name" value="Hydrophob_seed_dom"/>
</dbReference>
<dbReference type="SMR" id="A0A8T3AXZ9"/>
<dbReference type="SUPFAM" id="SSF47699">
    <property type="entry name" value="Bifunctional inhibitor/lipid-transfer protein/seed storage 2S albumin"/>
    <property type="match status" value="1"/>
</dbReference>
<feature type="signal peptide" evidence="2">
    <location>
        <begin position="1"/>
        <end position="24"/>
    </location>
</feature>
<protein>
    <recommendedName>
        <fullName evidence="3">Bifunctional inhibitor/plant lipid transfer protein/seed storage helical domain-containing protein</fullName>
    </recommendedName>
</protein>
<feature type="region of interest" description="Disordered" evidence="1">
    <location>
        <begin position="28"/>
        <end position="52"/>
    </location>
</feature>
<evidence type="ECO:0000313" key="5">
    <source>
        <dbReference type="Proteomes" id="UP000829196"/>
    </source>
</evidence>
<dbReference type="PANTHER" id="PTHR31731">
    <property type="match status" value="1"/>
</dbReference>
<feature type="compositionally biased region" description="Pro residues" evidence="1">
    <location>
        <begin position="32"/>
        <end position="45"/>
    </location>
</feature>
<dbReference type="SMART" id="SM00499">
    <property type="entry name" value="AAI"/>
    <property type="match status" value="1"/>
</dbReference>
<comment type="caution">
    <text evidence="4">The sequence shown here is derived from an EMBL/GenBank/DDBJ whole genome shotgun (WGS) entry which is preliminary data.</text>
</comment>
<dbReference type="InterPro" id="IPR051636">
    <property type="entry name" value="Plant_LTP/defense-related"/>
</dbReference>
<accession>A0A8T3AXZ9</accession>